<sequence>MQSWRSMARPDCSVWTDCWGMAQGSQQSSLSEERQGFWGTSSGMQQSGKVISLEEEKKLTTAEPGGLPEFPEVLEAGGLG</sequence>
<protein>
    <submittedName>
        <fullName evidence="2">Uncharacterized protein</fullName>
    </submittedName>
</protein>
<comment type="caution">
    <text evidence="2">The sequence shown here is derived from an EMBL/GenBank/DDBJ whole genome shotgun (WGS) entry which is preliminary data.</text>
</comment>
<organism evidence="2 3">
    <name type="scientific">Pleurodeles waltl</name>
    <name type="common">Iberian ribbed newt</name>
    <dbReference type="NCBI Taxonomy" id="8319"/>
    <lineage>
        <taxon>Eukaryota</taxon>
        <taxon>Metazoa</taxon>
        <taxon>Chordata</taxon>
        <taxon>Craniata</taxon>
        <taxon>Vertebrata</taxon>
        <taxon>Euteleostomi</taxon>
        <taxon>Amphibia</taxon>
        <taxon>Batrachia</taxon>
        <taxon>Caudata</taxon>
        <taxon>Salamandroidea</taxon>
        <taxon>Salamandridae</taxon>
        <taxon>Pleurodelinae</taxon>
        <taxon>Pleurodeles</taxon>
    </lineage>
</organism>
<dbReference type="AlphaFoldDB" id="A0AAV7WHN9"/>
<feature type="region of interest" description="Disordered" evidence="1">
    <location>
        <begin position="59"/>
        <end position="80"/>
    </location>
</feature>
<evidence type="ECO:0000256" key="1">
    <source>
        <dbReference type="SAM" id="MobiDB-lite"/>
    </source>
</evidence>
<accession>A0AAV7WHN9</accession>
<gene>
    <name evidence="2" type="ORF">NDU88_007436</name>
</gene>
<reference evidence="2" key="1">
    <citation type="journal article" date="2022" name="bioRxiv">
        <title>Sequencing and chromosome-scale assembly of the giantPleurodeles waltlgenome.</title>
        <authorList>
            <person name="Brown T."/>
            <person name="Elewa A."/>
            <person name="Iarovenko S."/>
            <person name="Subramanian E."/>
            <person name="Araus A.J."/>
            <person name="Petzold A."/>
            <person name="Susuki M."/>
            <person name="Suzuki K.-i.T."/>
            <person name="Hayashi T."/>
            <person name="Toyoda A."/>
            <person name="Oliveira C."/>
            <person name="Osipova E."/>
            <person name="Leigh N.D."/>
            <person name="Simon A."/>
            <person name="Yun M.H."/>
        </authorList>
    </citation>
    <scope>NUCLEOTIDE SEQUENCE</scope>
    <source>
        <strain evidence="2">20211129_DDA</strain>
        <tissue evidence="2">Liver</tissue>
    </source>
</reference>
<dbReference type="Proteomes" id="UP001066276">
    <property type="component" value="Chromosome 1_2"/>
</dbReference>
<evidence type="ECO:0000313" key="3">
    <source>
        <dbReference type="Proteomes" id="UP001066276"/>
    </source>
</evidence>
<proteinExistence type="predicted"/>
<evidence type="ECO:0000313" key="2">
    <source>
        <dbReference type="EMBL" id="KAJ1212093.1"/>
    </source>
</evidence>
<keyword evidence="3" id="KW-1185">Reference proteome</keyword>
<dbReference type="EMBL" id="JANPWB010000002">
    <property type="protein sequence ID" value="KAJ1212093.1"/>
    <property type="molecule type" value="Genomic_DNA"/>
</dbReference>
<name>A0AAV7WHN9_PLEWA</name>